<evidence type="ECO:0000313" key="1">
    <source>
        <dbReference type="EMBL" id="CAA7398085.1"/>
    </source>
</evidence>
<dbReference type="OrthoDB" id="206796at2759"/>
<dbReference type="PANTHER" id="PTHR31400:SF1">
    <property type="entry name" value="PROTEIN GUCD1"/>
    <property type="match status" value="1"/>
</dbReference>
<name>A0A7I8KM56_SPIIN</name>
<sequence>MWGISIFAAKFLKMEDGLMGWDDAGSRQRDASLLTKMYGNEEEGLRQPFSREGYDDSVSSSRSHCVDVPHVRQLCNWDCGLACVLMVLRTFGMNDFSIHDLEEFCCTTSIWTVDLAYLLKKFSIKFSFFTVTLGANPDFSSEAFYKEQLHDDRGRVNTLFEEALEAGIRIEHRSLSGNDISLLMLSGGCIAIALVDKYKLRENCHFTHLSDYSHFIVICGYDGEKDEFDIRDPASSRKQERIPLACLEVARKSFGTDEDILLPRAPSISSPRHRFRSP</sequence>
<proteinExistence type="predicted"/>
<organism evidence="1 2">
    <name type="scientific">Spirodela intermedia</name>
    <name type="common">Intermediate duckweed</name>
    <dbReference type="NCBI Taxonomy" id="51605"/>
    <lineage>
        <taxon>Eukaryota</taxon>
        <taxon>Viridiplantae</taxon>
        <taxon>Streptophyta</taxon>
        <taxon>Embryophyta</taxon>
        <taxon>Tracheophyta</taxon>
        <taxon>Spermatophyta</taxon>
        <taxon>Magnoliopsida</taxon>
        <taxon>Liliopsida</taxon>
        <taxon>Araceae</taxon>
        <taxon>Lemnoideae</taxon>
        <taxon>Spirodela</taxon>
    </lineage>
</organism>
<dbReference type="Gene3D" id="3.90.70.10">
    <property type="entry name" value="Cysteine proteinases"/>
    <property type="match status" value="1"/>
</dbReference>
<keyword evidence="2" id="KW-1185">Reference proteome</keyword>
<dbReference type="Proteomes" id="UP000663760">
    <property type="component" value="Chromosome 6"/>
</dbReference>
<dbReference type="AlphaFoldDB" id="A0A7I8KM56"/>
<dbReference type="EMBL" id="LR746269">
    <property type="protein sequence ID" value="CAA7398085.1"/>
    <property type="molecule type" value="Genomic_DNA"/>
</dbReference>
<reference evidence="1" key="1">
    <citation type="submission" date="2020-02" db="EMBL/GenBank/DDBJ databases">
        <authorList>
            <person name="Scholz U."/>
            <person name="Mascher M."/>
            <person name="Fiebig A."/>
        </authorList>
    </citation>
    <scope>NUCLEOTIDE SEQUENCE</scope>
</reference>
<gene>
    <name evidence="1" type="ORF">SI8410_06008750</name>
</gene>
<dbReference type="InterPro" id="IPR018616">
    <property type="entry name" value="GUCD1"/>
</dbReference>
<accession>A0A7I8KM56</accession>
<evidence type="ECO:0000313" key="2">
    <source>
        <dbReference type="Proteomes" id="UP000663760"/>
    </source>
</evidence>
<dbReference type="PANTHER" id="PTHR31400">
    <property type="entry name" value="GUANYLYL CYCLASE DOMAIN CONTAINING PROTEIN 1 GUCD1"/>
    <property type="match status" value="1"/>
</dbReference>
<protein>
    <submittedName>
        <fullName evidence="1">Uncharacterized protein</fullName>
    </submittedName>
</protein>
<dbReference type="Pfam" id="PF09778">
    <property type="entry name" value="Guanylate_cyc_2"/>
    <property type="match status" value="1"/>
</dbReference>